<dbReference type="Pfam" id="PF02214">
    <property type="entry name" value="BTB_2"/>
    <property type="match status" value="1"/>
</dbReference>
<dbReference type="InterPro" id="IPR028325">
    <property type="entry name" value="VG_K_chnl"/>
</dbReference>
<dbReference type="EMBL" id="JARBDR010000440">
    <property type="protein sequence ID" value="KAJ8312179.1"/>
    <property type="molecule type" value="Genomic_DNA"/>
</dbReference>
<keyword evidence="6" id="KW-0472">Membrane</keyword>
<dbReference type="Gene3D" id="3.30.710.10">
    <property type="entry name" value="Potassium Channel Kv1.1, Chain A"/>
    <property type="match status" value="1"/>
</dbReference>
<evidence type="ECO:0000256" key="3">
    <source>
        <dbReference type="ARBA" id="ARBA00022692"/>
    </source>
</evidence>
<keyword evidence="5" id="KW-0406">Ion transport</keyword>
<evidence type="ECO:0000256" key="2">
    <source>
        <dbReference type="ARBA" id="ARBA00022448"/>
    </source>
</evidence>
<dbReference type="PRINTS" id="PR01498">
    <property type="entry name" value="SHAWCHANNEL"/>
</dbReference>
<dbReference type="Proteomes" id="UP001217089">
    <property type="component" value="Unassembled WGS sequence"/>
</dbReference>
<keyword evidence="4" id="KW-1133">Transmembrane helix</keyword>
<keyword evidence="3" id="KW-0812">Transmembrane</keyword>
<comment type="caution">
    <text evidence="10">The sequence shown here is derived from an EMBL/GenBank/DDBJ whole genome shotgun (WGS) entry which is preliminary data.</text>
</comment>
<feature type="compositionally biased region" description="Basic and acidic residues" evidence="8">
    <location>
        <begin position="10"/>
        <end position="31"/>
    </location>
</feature>
<dbReference type="SUPFAM" id="SSF54695">
    <property type="entry name" value="POZ domain"/>
    <property type="match status" value="1"/>
</dbReference>
<sequence>MWAKIASSSAKKEKDTTDKNDGPKDKSKKDDISDSLDDLITLNVGGIKHQSQISTLKKLKNTRLTNVADIAKSSGQREFFFDRHPDLFPYILNFYRSGKLHMPTNICGPLIKEELHYWKIDDKDIQQCCWVHYINHEETFDMIERFEKDEHHHKVATEAVSEKASFFKKQRT</sequence>
<name>A0ABQ9F4B3_TEGGR</name>
<evidence type="ECO:0000313" key="10">
    <source>
        <dbReference type="EMBL" id="KAJ8312179.1"/>
    </source>
</evidence>
<keyword evidence="7" id="KW-0407">Ion channel</keyword>
<evidence type="ECO:0000256" key="4">
    <source>
        <dbReference type="ARBA" id="ARBA00022989"/>
    </source>
</evidence>
<feature type="region of interest" description="Disordered" evidence="8">
    <location>
        <begin position="1"/>
        <end position="31"/>
    </location>
</feature>
<keyword evidence="2" id="KW-0813">Transport</keyword>
<gene>
    <name evidence="10" type="ORF">KUTeg_009552</name>
</gene>
<dbReference type="InterPro" id="IPR003131">
    <property type="entry name" value="T1-type_BTB"/>
</dbReference>
<feature type="domain" description="Potassium channel tetramerisation-type BTB" evidence="9">
    <location>
        <begin position="40"/>
        <end position="128"/>
    </location>
</feature>
<dbReference type="PANTHER" id="PTHR11537">
    <property type="entry name" value="VOLTAGE-GATED POTASSIUM CHANNEL"/>
    <property type="match status" value="1"/>
</dbReference>
<dbReference type="InterPro" id="IPR011333">
    <property type="entry name" value="SKP1/BTB/POZ_sf"/>
</dbReference>
<evidence type="ECO:0000313" key="11">
    <source>
        <dbReference type="Proteomes" id="UP001217089"/>
    </source>
</evidence>
<keyword evidence="11" id="KW-1185">Reference proteome</keyword>
<evidence type="ECO:0000259" key="9">
    <source>
        <dbReference type="Pfam" id="PF02214"/>
    </source>
</evidence>
<evidence type="ECO:0000256" key="6">
    <source>
        <dbReference type="ARBA" id="ARBA00023136"/>
    </source>
</evidence>
<proteinExistence type="predicted"/>
<evidence type="ECO:0000256" key="5">
    <source>
        <dbReference type="ARBA" id="ARBA00023065"/>
    </source>
</evidence>
<reference evidence="10 11" key="1">
    <citation type="submission" date="2022-12" db="EMBL/GenBank/DDBJ databases">
        <title>Chromosome-level genome of Tegillarca granosa.</title>
        <authorList>
            <person name="Kim J."/>
        </authorList>
    </citation>
    <scope>NUCLEOTIDE SEQUENCE [LARGE SCALE GENOMIC DNA]</scope>
    <source>
        <strain evidence="10">Teg-2019</strain>
        <tissue evidence="10">Adductor muscle</tissue>
    </source>
</reference>
<dbReference type="PANTHER" id="PTHR11537:SF252">
    <property type="entry name" value="POTASSIUM VOLTAGE-GATED CHANNEL PROTEIN SHAW"/>
    <property type="match status" value="1"/>
</dbReference>
<dbReference type="InterPro" id="IPR003974">
    <property type="entry name" value="K_chnl_volt-dep_Kv3"/>
</dbReference>
<accession>A0ABQ9F4B3</accession>
<evidence type="ECO:0000256" key="7">
    <source>
        <dbReference type="ARBA" id="ARBA00023303"/>
    </source>
</evidence>
<organism evidence="10 11">
    <name type="scientific">Tegillarca granosa</name>
    <name type="common">Malaysian cockle</name>
    <name type="synonym">Anadara granosa</name>
    <dbReference type="NCBI Taxonomy" id="220873"/>
    <lineage>
        <taxon>Eukaryota</taxon>
        <taxon>Metazoa</taxon>
        <taxon>Spiralia</taxon>
        <taxon>Lophotrochozoa</taxon>
        <taxon>Mollusca</taxon>
        <taxon>Bivalvia</taxon>
        <taxon>Autobranchia</taxon>
        <taxon>Pteriomorphia</taxon>
        <taxon>Arcoida</taxon>
        <taxon>Arcoidea</taxon>
        <taxon>Arcidae</taxon>
        <taxon>Tegillarca</taxon>
    </lineage>
</organism>
<evidence type="ECO:0000256" key="1">
    <source>
        <dbReference type="ARBA" id="ARBA00004141"/>
    </source>
</evidence>
<comment type="subcellular location">
    <subcellularLocation>
        <location evidence="1">Membrane</location>
        <topology evidence="1">Multi-pass membrane protein</topology>
    </subcellularLocation>
</comment>
<evidence type="ECO:0000256" key="8">
    <source>
        <dbReference type="SAM" id="MobiDB-lite"/>
    </source>
</evidence>
<protein>
    <recommendedName>
        <fullName evidence="9">Potassium channel tetramerisation-type BTB domain-containing protein</fullName>
    </recommendedName>
</protein>